<accession>A0A401RRR0</accession>
<organism evidence="1 2">
    <name type="scientific">Chiloscyllium punctatum</name>
    <name type="common">Brownbanded bambooshark</name>
    <name type="synonym">Hemiscyllium punctatum</name>
    <dbReference type="NCBI Taxonomy" id="137246"/>
    <lineage>
        <taxon>Eukaryota</taxon>
        <taxon>Metazoa</taxon>
        <taxon>Chordata</taxon>
        <taxon>Craniata</taxon>
        <taxon>Vertebrata</taxon>
        <taxon>Chondrichthyes</taxon>
        <taxon>Elasmobranchii</taxon>
        <taxon>Galeomorphii</taxon>
        <taxon>Galeoidea</taxon>
        <taxon>Orectolobiformes</taxon>
        <taxon>Hemiscylliidae</taxon>
        <taxon>Chiloscyllium</taxon>
    </lineage>
</organism>
<name>A0A401RRR0_CHIPU</name>
<protein>
    <submittedName>
        <fullName evidence="1">Uncharacterized protein</fullName>
    </submittedName>
</protein>
<dbReference type="AlphaFoldDB" id="A0A401RRR0"/>
<dbReference type="EMBL" id="BEZZ01001960">
    <property type="protein sequence ID" value="GCC20825.1"/>
    <property type="molecule type" value="Genomic_DNA"/>
</dbReference>
<reference evidence="1 2" key="1">
    <citation type="journal article" date="2018" name="Nat. Ecol. Evol.">
        <title>Shark genomes provide insights into elasmobranch evolution and the origin of vertebrates.</title>
        <authorList>
            <person name="Hara Y"/>
            <person name="Yamaguchi K"/>
            <person name="Onimaru K"/>
            <person name="Kadota M"/>
            <person name="Koyanagi M"/>
            <person name="Keeley SD"/>
            <person name="Tatsumi K"/>
            <person name="Tanaka K"/>
            <person name="Motone F"/>
            <person name="Kageyama Y"/>
            <person name="Nozu R"/>
            <person name="Adachi N"/>
            <person name="Nishimura O"/>
            <person name="Nakagawa R"/>
            <person name="Tanegashima C"/>
            <person name="Kiyatake I"/>
            <person name="Matsumoto R"/>
            <person name="Murakumo K"/>
            <person name="Nishida K"/>
            <person name="Terakita A"/>
            <person name="Kuratani S"/>
            <person name="Sato K"/>
            <person name="Hyodo S Kuraku.S."/>
        </authorList>
    </citation>
    <scope>NUCLEOTIDE SEQUENCE [LARGE SCALE GENOMIC DNA]</scope>
</reference>
<proteinExistence type="predicted"/>
<evidence type="ECO:0000313" key="2">
    <source>
        <dbReference type="Proteomes" id="UP000287033"/>
    </source>
</evidence>
<dbReference type="Proteomes" id="UP000287033">
    <property type="component" value="Unassembled WGS sequence"/>
</dbReference>
<keyword evidence="2" id="KW-1185">Reference proteome</keyword>
<gene>
    <name evidence="1" type="ORF">chiPu_0019393</name>
</gene>
<evidence type="ECO:0000313" key="1">
    <source>
        <dbReference type="EMBL" id="GCC20825.1"/>
    </source>
</evidence>
<comment type="caution">
    <text evidence="1">The sequence shown here is derived from an EMBL/GenBank/DDBJ whole genome shotgun (WGS) entry which is preliminary data.</text>
</comment>
<sequence>MVDTPQVFGNSPYSSHVVSKSSGCFCDPLVEVCIQEELVSDGRAKVRKLTIDIVFAVIGHDDRQFLCVLSRVIVFFRVKANPKPLQA</sequence>